<keyword evidence="2" id="KW-1185">Reference proteome</keyword>
<comment type="caution">
    <text evidence="1">The sequence shown here is derived from an EMBL/GenBank/DDBJ whole genome shotgun (WGS) entry which is preliminary data.</text>
</comment>
<reference evidence="1" key="1">
    <citation type="submission" date="2017-07" db="EMBL/GenBank/DDBJ databases">
        <title>Taro Niue Genome Assembly and Annotation.</title>
        <authorList>
            <person name="Atibalentja N."/>
            <person name="Keating K."/>
            <person name="Fields C.J."/>
        </authorList>
    </citation>
    <scope>NUCLEOTIDE SEQUENCE</scope>
    <source>
        <strain evidence="1">Niue_2</strain>
        <tissue evidence="1">Leaf</tissue>
    </source>
</reference>
<dbReference type="AlphaFoldDB" id="A0A843VZT4"/>
<gene>
    <name evidence="1" type="ORF">Taro_031720</name>
</gene>
<accession>A0A843VZT4</accession>
<name>A0A843VZT4_COLES</name>
<evidence type="ECO:0000313" key="1">
    <source>
        <dbReference type="EMBL" id="MQL99010.1"/>
    </source>
</evidence>
<dbReference type="EMBL" id="NMUH01002280">
    <property type="protein sequence ID" value="MQL99010.1"/>
    <property type="molecule type" value="Genomic_DNA"/>
</dbReference>
<dbReference type="Proteomes" id="UP000652761">
    <property type="component" value="Unassembled WGS sequence"/>
</dbReference>
<sequence>MEKNFEVKRAQLGVVPGWVTFLGSLPLARLLGQFAGWVVIQKHCPLQPVSPPPVEEPPLKIYFRFFPGSPFVASGGGSSQECSVFVSGHRCVAPVIRSVPFGWAAFWWRFSPRLLRVVSVVIALSLYGDELSLLPVGLSLL</sequence>
<proteinExistence type="predicted"/>
<protein>
    <submittedName>
        <fullName evidence="1">Uncharacterized protein</fullName>
    </submittedName>
</protein>
<organism evidence="1 2">
    <name type="scientific">Colocasia esculenta</name>
    <name type="common">Wild taro</name>
    <name type="synonym">Arum esculentum</name>
    <dbReference type="NCBI Taxonomy" id="4460"/>
    <lineage>
        <taxon>Eukaryota</taxon>
        <taxon>Viridiplantae</taxon>
        <taxon>Streptophyta</taxon>
        <taxon>Embryophyta</taxon>
        <taxon>Tracheophyta</taxon>
        <taxon>Spermatophyta</taxon>
        <taxon>Magnoliopsida</taxon>
        <taxon>Liliopsida</taxon>
        <taxon>Araceae</taxon>
        <taxon>Aroideae</taxon>
        <taxon>Colocasieae</taxon>
        <taxon>Colocasia</taxon>
    </lineage>
</organism>
<evidence type="ECO:0000313" key="2">
    <source>
        <dbReference type="Proteomes" id="UP000652761"/>
    </source>
</evidence>